<evidence type="ECO:0000313" key="6">
    <source>
        <dbReference type="Proteomes" id="UP000223559"/>
    </source>
</evidence>
<protein>
    <recommendedName>
        <fullName evidence="4">Methyltransferase</fullName>
        <ecNumber evidence="4">2.1.1.-</ecNumber>
    </recommendedName>
</protein>
<dbReference type="OrthoDB" id="9800801at2"/>
<dbReference type="GO" id="GO:0032259">
    <property type="term" value="P:methylation"/>
    <property type="evidence" value="ECO:0007669"/>
    <property type="project" value="UniProtKB-KW"/>
</dbReference>
<evidence type="ECO:0000256" key="2">
    <source>
        <dbReference type="ARBA" id="ARBA00022679"/>
    </source>
</evidence>
<name>A0A2D1KLS6_9LACO</name>
<reference evidence="5 6" key="1">
    <citation type="submission" date="2016-10" db="EMBL/GenBank/DDBJ databases">
        <title>The whole genome sequencing and assembly of L. cotyniformis subsp. torquens DSM 20004 strain.</title>
        <authorList>
            <person name="Park M.-K."/>
            <person name="Lee Y.-J."/>
            <person name="Yi H."/>
            <person name="Bahn Y.-S."/>
            <person name="Kim J.F."/>
            <person name="Lee D.-W."/>
        </authorList>
    </citation>
    <scope>NUCLEOTIDE SEQUENCE [LARGE SCALE GENOMIC DNA]</scope>
    <source>
        <strain evidence="5 6">DSM 20004</strain>
    </source>
</reference>
<dbReference type="GO" id="GO:0009307">
    <property type="term" value="P:DNA restriction-modification system"/>
    <property type="evidence" value="ECO:0007669"/>
    <property type="project" value="UniProtKB-KW"/>
</dbReference>
<keyword evidence="2 5" id="KW-0808">Transferase</keyword>
<dbReference type="GO" id="GO:0003677">
    <property type="term" value="F:DNA binding"/>
    <property type="evidence" value="ECO:0007669"/>
    <property type="project" value="InterPro"/>
</dbReference>
<keyword evidence="3" id="KW-0680">Restriction system</keyword>
<gene>
    <name evidence="5" type="ORF">LC20004_03620</name>
</gene>
<comment type="similarity">
    <text evidence="4">Belongs to the N(4)/N(6)-methyltransferase family.</text>
</comment>
<organism evidence="5 6">
    <name type="scientific">Loigolactobacillus coryniformis subsp. torquens DSM 20004 = KCTC 3535</name>
    <dbReference type="NCBI Taxonomy" id="1423822"/>
    <lineage>
        <taxon>Bacteria</taxon>
        <taxon>Bacillati</taxon>
        <taxon>Bacillota</taxon>
        <taxon>Bacilli</taxon>
        <taxon>Lactobacillales</taxon>
        <taxon>Lactobacillaceae</taxon>
        <taxon>Loigolactobacillus</taxon>
    </lineage>
</organism>
<dbReference type="InterPro" id="IPR029063">
    <property type="entry name" value="SAM-dependent_MTases_sf"/>
</dbReference>
<dbReference type="GO" id="GO:0008170">
    <property type="term" value="F:N-methyltransferase activity"/>
    <property type="evidence" value="ECO:0007669"/>
    <property type="project" value="InterPro"/>
</dbReference>
<sequence>MKELPDQSIDMILCDLPYGTTANAWDSLLPFEPLWRQYLRLIKPQSAIVLTGNQRFSFQLYNSQPKLFRYKWIWVKNNATNFINAHHRPMSRYEEILVFSKAPAANFANAMVYYSQGLIPMNRTITNARTKGFGNQVHEWSAPDQYIQEYQNYPTDILQFKADKDVWHPTQKPVALFEYLINTYTLPGQVILDNCMGSATTAIACINTDRHYIGYELDVDYYQKALTRIKQHHSSQTSLW</sequence>
<dbReference type="EC" id="2.1.1.-" evidence="4"/>
<dbReference type="SUPFAM" id="SSF53335">
    <property type="entry name" value="S-adenosyl-L-methionine-dependent methyltransferases"/>
    <property type="match status" value="1"/>
</dbReference>
<evidence type="ECO:0000313" key="5">
    <source>
        <dbReference type="EMBL" id="ATO43046.1"/>
    </source>
</evidence>
<dbReference type="Proteomes" id="UP000223559">
    <property type="component" value="Chromosome"/>
</dbReference>
<dbReference type="KEGG" id="lcy:LC20004_03620"/>
<evidence type="ECO:0000256" key="1">
    <source>
        <dbReference type="ARBA" id="ARBA00022603"/>
    </source>
</evidence>
<dbReference type="Gene3D" id="3.40.50.150">
    <property type="entry name" value="Vaccinia Virus protein VP39"/>
    <property type="match status" value="1"/>
</dbReference>
<keyword evidence="1 5" id="KW-0489">Methyltransferase</keyword>
<evidence type="ECO:0000256" key="4">
    <source>
        <dbReference type="RuleBase" id="RU362026"/>
    </source>
</evidence>
<dbReference type="InterPro" id="IPR002941">
    <property type="entry name" value="DNA_methylase_N4/N6"/>
</dbReference>
<dbReference type="REBASE" id="219762">
    <property type="entry name" value="M.Lco3535ORF3620P"/>
</dbReference>
<evidence type="ECO:0000256" key="3">
    <source>
        <dbReference type="ARBA" id="ARBA00022747"/>
    </source>
</evidence>
<keyword evidence="6" id="KW-1185">Reference proteome</keyword>
<dbReference type="Pfam" id="PF01555">
    <property type="entry name" value="N6_N4_Mtase"/>
    <property type="match status" value="1"/>
</dbReference>
<dbReference type="PRINTS" id="PR00508">
    <property type="entry name" value="S21N4MTFRASE"/>
</dbReference>
<dbReference type="AlphaFoldDB" id="A0A2D1KLS6"/>
<dbReference type="EMBL" id="CP017697">
    <property type="protein sequence ID" value="ATO43046.1"/>
    <property type="molecule type" value="Genomic_DNA"/>
</dbReference>
<proteinExistence type="inferred from homology"/>
<accession>A0A2D1KLS6</accession>
<dbReference type="InterPro" id="IPR001091">
    <property type="entry name" value="RM_Methyltransferase"/>
</dbReference>
<dbReference type="RefSeq" id="WP_010013540.1">
    <property type="nucleotide sequence ID" value="NZ_AEOS01000168.1"/>
</dbReference>